<comment type="caution">
    <text evidence="6">The sequence shown here is derived from an EMBL/GenBank/DDBJ whole genome shotgun (WGS) entry which is preliminary data.</text>
</comment>
<dbReference type="InterPro" id="IPR038770">
    <property type="entry name" value="Na+/solute_symporter_sf"/>
</dbReference>
<name>A0A401LS39_9BACE</name>
<organism evidence="6 7">
    <name type="scientific">Bacteroides faecalis</name>
    <dbReference type="NCBI Taxonomy" id="2447885"/>
    <lineage>
        <taxon>Bacteria</taxon>
        <taxon>Pseudomonadati</taxon>
        <taxon>Bacteroidota</taxon>
        <taxon>Bacteroidia</taxon>
        <taxon>Bacteroidales</taxon>
        <taxon>Bacteroidaceae</taxon>
        <taxon>Bacteroides</taxon>
    </lineage>
</organism>
<dbReference type="InterPro" id="IPR002657">
    <property type="entry name" value="BilAc:Na_symport/Acr3"/>
</dbReference>
<keyword evidence="2 5" id="KW-0812">Transmembrane</keyword>
<dbReference type="EMBL" id="BHWB01000003">
    <property type="protein sequence ID" value="GCB34273.1"/>
    <property type="molecule type" value="Genomic_DNA"/>
</dbReference>
<evidence type="ECO:0000256" key="2">
    <source>
        <dbReference type="ARBA" id="ARBA00022692"/>
    </source>
</evidence>
<evidence type="ECO:0000313" key="7">
    <source>
        <dbReference type="Proteomes" id="UP000288079"/>
    </source>
</evidence>
<feature type="transmembrane region" description="Helical" evidence="5">
    <location>
        <begin position="124"/>
        <end position="142"/>
    </location>
</feature>
<dbReference type="Proteomes" id="UP000288079">
    <property type="component" value="Unassembled WGS sequence"/>
</dbReference>
<dbReference type="Pfam" id="PF01758">
    <property type="entry name" value="SBF"/>
    <property type="match status" value="1"/>
</dbReference>
<evidence type="ECO:0000256" key="3">
    <source>
        <dbReference type="ARBA" id="ARBA00022989"/>
    </source>
</evidence>
<proteinExistence type="predicted"/>
<evidence type="ECO:0000256" key="1">
    <source>
        <dbReference type="ARBA" id="ARBA00004141"/>
    </source>
</evidence>
<feature type="transmembrane region" description="Helical" evidence="5">
    <location>
        <begin position="28"/>
        <end position="51"/>
    </location>
</feature>
<sequence length="335" mass="37324">MVAFFLKTPLLCAPKIKYTAMLKFLKNWTLPVAMLVGTVVYFLFAHVSFLAPAKPAVWVSVSVLTPFLIFAQLLLTFCKVEPKELKPVLWHWWLLLFQLISCLLVAVILVYVPMPEVYRDVFEGAMVCLICPTATAAAVITGKLGGNAGSLTTYTLLSNILAAIIVPLLFPIVEVHSNVSFLMACSRILIKVFPLLLCPFITACLLRVFLPKVRTYLANFSNLAFYLWGVALAIVSGQTVRSLVNSDASGYVKLLIALAGLITCCIQFYYGKRIGEHYQERISGGQALGQKNTVLAIWMAYTYLNPLSSVGPGSYVLWQNIINSWQLWKKRKKEN</sequence>
<feature type="transmembrane region" description="Helical" evidence="5">
    <location>
        <begin position="188"/>
        <end position="210"/>
    </location>
</feature>
<comment type="subcellular location">
    <subcellularLocation>
        <location evidence="1">Membrane</location>
        <topology evidence="1">Multi-pass membrane protein</topology>
    </subcellularLocation>
</comment>
<feature type="transmembrane region" description="Helical" evidence="5">
    <location>
        <begin position="222"/>
        <end position="244"/>
    </location>
</feature>
<dbReference type="GO" id="GO:0016020">
    <property type="term" value="C:membrane"/>
    <property type="evidence" value="ECO:0007669"/>
    <property type="project" value="UniProtKB-SubCell"/>
</dbReference>
<protein>
    <submittedName>
        <fullName evidence="6">Transporter</fullName>
    </submittedName>
</protein>
<accession>A0A401LS39</accession>
<feature type="transmembrane region" description="Helical" evidence="5">
    <location>
        <begin position="90"/>
        <end position="112"/>
    </location>
</feature>
<dbReference type="RefSeq" id="WP_200832876.1">
    <property type="nucleotide sequence ID" value="NZ_BHWB01000003.1"/>
</dbReference>
<feature type="transmembrane region" description="Helical" evidence="5">
    <location>
        <begin position="250"/>
        <end position="271"/>
    </location>
</feature>
<dbReference type="Gene3D" id="1.20.1530.20">
    <property type="match status" value="1"/>
</dbReference>
<feature type="transmembrane region" description="Helical" evidence="5">
    <location>
        <begin position="154"/>
        <end position="173"/>
    </location>
</feature>
<evidence type="ECO:0000313" key="6">
    <source>
        <dbReference type="EMBL" id="GCB34273.1"/>
    </source>
</evidence>
<dbReference type="AlphaFoldDB" id="A0A401LS39"/>
<evidence type="ECO:0000256" key="4">
    <source>
        <dbReference type="ARBA" id="ARBA00023136"/>
    </source>
</evidence>
<keyword evidence="3 5" id="KW-1133">Transmembrane helix</keyword>
<reference evidence="6 7" key="1">
    <citation type="submission" date="2018-10" db="EMBL/GenBank/DDBJ databases">
        <title>Draft Genome Sequence of Bacteroides sp. KCTC 15687.</title>
        <authorList>
            <person name="Yu S.Y."/>
            <person name="Kim J.S."/>
            <person name="Oh B.S."/>
            <person name="Park S.H."/>
            <person name="Kang S.W."/>
            <person name="Park J.E."/>
            <person name="Choi S.H."/>
            <person name="Han K.I."/>
            <person name="Lee K.C."/>
            <person name="Eom M.K."/>
            <person name="Suh M.K."/>
            <person name="Lee D.H."/>
            <person name="Yoon H."/>
            <person name="Kim B."/>
            <person name="Yang S.J."/>
            <person name="Lee J.S."/>
            <person name="Lee J.H."/>
        </authorList>
    </citation>
    <scope>NUCLEOTIDE SEQUENCE [LARGE SCALE GENOMIC DNA]</scope>
    <source>
        <strain evidence="6 7">KCTC 15687</strain>
    </source>
</reference>
<gene>
    <name evidence="6" type="ORF">KGMB02408_12180</name>
</gene>
<feature type="transmembrane region" description="Helical" evidence="5">
    <location>
        <begin position="57"/>
        <end position="78"/>
    </location>
</feature>
<evidence type="ECO:0000256" key="5">
    <source>
        <dbReference type="SAM" id="Phobius"/>
    </source>
</evidence>
<keyword evidence="4 5" id="KW-0472">Membrane</keyword>
<keyword evidence="7" id="KW-1185">Reference proteome</keyword>